<evidence type="ECO:0000256" key="1">
    <source>
        <dbReference type="SAM" id="MobiDB-lite"/>
    </source>
</evidence>
<dbReference type="EMBL" id="BONV01000053">
    <property type="protein sequence ID" value="GIG84564.1"/>
    <property type="molecule type" value="Genomic_DNA"/>
</dbReference>
<gene>
    <name evidence="2" type="ORF">Pka01_76910</name>
</gene>
<protein>
    <submittedName>
        <fullName evidence="2">Uncharacterized protein</fullName>
    </submittedName>
</protein>
<feature type="region of interest" description="Disordered" evidence="1">
    <location>
        <begin position="100"/>
        <end position="119"/>
    </location>
</feature>
<proteinExistence type="predicted"/>
<dbReference type="Proteomes" id="UP000630097">
    <property type="component" value="Unassembled WGS sequence"/>
</dbReference>
<accession>A0A8J3Q0S4</accession>
<name>A0A8J3Q0S4_9ACTN</name>
<comment type="caution">
    <text evidence="2">The sequence shown here is derived from an EMBL/GenBank/DDBJ whole genome shotgun (WGS) entry which is preliminary data.</text>
</comment>
<evidence type="ECO:0000313" key="2">
    <source>
        <dbReference type="EMBL" id="GIG84564.1"/>
    </source>
</evidence>
<evidence type="ECO:0000313" key="3">
    <source>
        <dbReference type="Proteomes" id="UP000630097"/>
    </source>
</evidence>
<keyword evidence="3" id="KW-1185">Reference proteome</keyword>
<dbReference type="AlphaFoldDB" id="A0A8J3Q0S4"/>
<organism evidence="2 3">
    <name type="scientific">Planotetraspora kaengkrachanensis</name>
    <dbReference type="NCBI Taxonomy" id="575193"/>
    <lineage>
        <taxon>Bacteria</taxon>
        <taxon>Bacillati</taxon>
        <taxon>Actinomycetota</taxon>
        <taxon>Actinomycetes</taxon>
        <taxon>Streptosporangiales</taxon>
        <taxon>Streptosporangiaceae</taxon>
        <taxon>Planotetraspora</taxon>
    </lineage>
</organism>
<reference evidence="2 3" key="1">
    <citation type="submission" date="2021-01" db="EMBL/GenBank/DDBJ databases">
        <title>Whole genome shotgun sequence of Planotetraspora kaengkrachanensis NBRC 104272.</title>
        <authorList>
            <person name="Komaki H."/>
            <person name="Tamura T."/>
        </authorList>
    </citation>
    <scope>NUCLEOTIDE SEQUENCE [LARGE SCALE GENOMIC DNA]</scope>
    <source>
        <strain evidence="2 3">NBRC 104272</strain>
    </source>
</reference>
<sequence length="226" mass="23764">MRWRSPKDESVEAFIALGLPRSSAEWMVGLMRGQVTDTMCDLLPGVEHSPAPQSLLLMSATLTPVLPGLTQALQPGVDDGRATSAALSCVLMPPMALELGSRGKRPAGGGRPVPSEPLAQTTEDWRQHVDGGFSAENNRGVPSFLGDLLRRTLGDRADLQWAGWALLAAMHAMDQHDDVLPIPGRTAQTPGARVAGIAFQLGRLLTVAAAVDLLRGPGGGGLPSAR</sequence>